<dbReference type="EMBL" id="JAHQIW010007344">
    <property type="protein sequence ID" value="KAJ1373773.1"/>
    <property type="molecule type" value="Genomic_DNA"/>
</dbReference>
<evidence type="ECO:0000256" key="6">
    <source>
        <dbReference type="ARBA" id="ARBA00043898"/>
    </source>
</evidence>
<evidence type="ECO:0000256" key="2">
    <source>
        <dbReference type="ARBA" id="ARBA00007251"/>
    </source>
</evidence>
<dbReference type="GO" id="GO:0003743">
    <property type="term" value="F:translation initiation factor activity"/>
    <property type="evidence" value="ECO:0007669"/>
    <property type="project" value="UniProtKB-KW"/>
</dbReference>
<dbReference type="InterPro" id="IPR042528">
    <property type="entry name" value="elF-2B_alpha_N"/>
</dbReference>
<comment type="subcellular location">
    <subcellularLocation>
        <location evidence="1">Cytoplasm</location>
        <location evidence="1">Cytosol</location>
    </subcellularLocation>
</comment>
<evidence type="ECO:0000256" key="10">
    <source>
        <dbReference type="RuleBase" id="RU003814"/>
    </source>
</evidence>
<evidence type="ECO:0000256" key="4">
    <source>
        <dbReference type="ARBA" id="ARBA00022540"/>
    </source>
</evidence>
<keyword evidence="5" id="KW-0648">Protein biosynthesis</keyword>
<dbReference type="InterPro" id="IPR051501">
    <property type="entry name" value="eIF2B_alpha/beta/delta"/>
</dbReference>
<dbReference type="Proteomes" id="UP001196413">
    <property type="component" value="Unassembled WGS sequence"/>
</dbReference>
<keyword evidence="3" id="KW-0963">Cytoplasm</keyword>
<gene>
    <name evidence="12" type="ORF">KIN20_036279</name>
</gene>
<keyword evidence="4" id="KW-0396">Initiation factor</keyword>
<evidence type="ECO:0000256" key="7">
    <source>
        <dbReference type="ARBA" id="ARBA00044208"/>
    </source>
</evidence>
<evidence type="ECO:0000256" key="9">
    <source>
        <dbReference type="ARBA" id="ARBA00046432"/>
    </source>
</evidence>
<dbReference type="InterPro" id="IPR037171">
    <property type="entry name" value="NagB/RpiA_transferase-like"/>
</dbReference>
<sequence length="552" mass="61993">MTYTPVKAIFKPSQQRGRDIAVYVLPEDPDLCMEFSFKRFNSQGNIASYVCTACRALKDRAPRMYGIVPTVRVQNGYFLSDPANTENPHFCEPRNYPRSMMRREIIAKFNEIRENVCRSGTPEEIEEDLLQAINKPEYAHFGEEERQEMVKQLVMGHIGGRDTLRSMIRTNRRAKRRRTQFEYPDIGPPPPPAGSSSEIVRRVKHEVLESQVEPRHFAIRPPSPPPVRILRAKSSSYSKEVGKASKSVMAPAPSSIWGTAEGFAQLLIDDPSKSTGLAAIETLFTALEDSRATTVNELNKELTEVVDGMAKTDHSSTSIRSATDLFRRFITLAPPELLDQRDFSKVLAFYRQRGKIFIERVAKSRSMIAKHARPFFTNNMNILTHSYSKVILEALIGVHKAGTIVHVWVTESQPDASGVKMFEALQDEGIKATLILDSAVGYLMERIDMVIVGAEGVMETGGIINKIGTLNVAICAKTMNKVVFVMAESIKFVKEYPLNQADIQKSLSTVRPFWSTMTSPLSILWLTTLLLSISTCYSRILASSHQLQLEKN</sequence>
<dbReference type="GO" id="GO:0005851">
    <property type="term" value="C:eukaryotic translation initiation factor 2B complex"/>
    <property type="evidence" value="ECO:0007669"/>
    <property type="project" value="TreeGrafter"/>
</dbReference>
<dbReference type="Gene3D" id="1.20.120.1070">
    <property type="entry name" value="Translation initiation factor eIF-2B, N-terminal domain"/>
    <property type="match status" value="1"/>
</dbReference>
<dbReference type="PANTHER" id="PTHR45860">
    <property type="entry name" value="TRANSLATION INITIATION FACTOR EIF-2B SUBUNIT ALPHA"/>
    <property type="match status" value="1"/>
</dbReference>
<comment type="subunit">
    <text evidence="9">Component of the translation initiation factor 2B (eIF2B) complex which is a heterodecamer of two sets of five different subunits: alpha, beta, gamma, delta and epsilon. Subunits alpha, beta and delta comprise a regulatory subcomplex and subunits epsilon and gamma comprise a catalytic subcomplex. Within the complex, the hexameric regulatory complex resides at the center, with the two heterodimeric catalytic subcomplexes bound on opposite sides.</text>
</comment>
<name>A0AAD5RCZ3_PARTN</name>
<dbReference type="Gene3D" id="3.40.50.10470">
    <property type="entry name" value="Translation initiation factor eif-2b, domain 2"/>
    <property type="match status" value="1"/>
</dbReference>
<organism evidence="12 13">
    <name type="scientific">Parelaphostrongylus tenuis</name>
    <name type="common">Meningeal worm</name>
    <dbReference type="NCBI Taxonomy" id="148309"/>
    <lineage>
        <taxon>Eukaryota</taxon>
        <taxon>Metazoa</taxon>
        <taxon>Ecdysozoa</taxon>
        <taxon>Nematoda</taxon>
        <taxon>Chromadorea</taxon>
        <taxon>Rhabditida</taxon>
        <taxon>Rhabditina</taxon>
        <taxon>Rhabditomorpha</taxon>
        <taxon>Strongyloidea</taxon>
        <taxon>Metastrongylidae</taxon>
        <taxon>Parelaphostrongylus</taxon>
    </lineage>
</organism>
<evidence type="ECO:0000256" key="11">
    <source>
        <dbReference type="SAM" id="MobiDB-lite"/>
    </source>
</evidence>
<keyword evidence="13" id="KW-1185">Reference proteome</keyword>
<dbReference type="GO" id="GO:0005829">
    <property type="term" value="C:cytosol"/>
    <property type="evidence" value="ECO:0007669"/>
    <property type="project" value="UniProtKB-SubCell"/>
</dbReference>
<evidence type="ECO:0000256" key="1">
    <source>
        <dbReference type="ARBA" id="ARBA00004514"/>
    </source>
</evidence>
<evidence type="ECO:0000256" key="8">
    <source>
        <dbReference type="ARBA" id="ARBA00044236"/>
    </source>
</evidence>
<dbReference type="InterPro" id="IPR042529">
    <property type="entry name" value="IF_2B-like_C"/>
</dbReference>
<proteinExistence type="inferred from homology"/>
<evidence type="ECO:0000256" key="5">
    <source>
        <dbReference type="ARBA" id="ARBA00022917"/>
    </source>
</evidence>
<dbReference type="SUPFAM" id="SSF100950">
    <property type="entry name" value="NagB/RpiA/CoA transferase-like"/>
    <property type="match status" value="1"/>
</dbReference>
<dbReference type="AlphaFoldDB" id="A0AAD5RCZ3"/>
<feature type="region of interest" description="Disordered" evidence="11">
    <location>
        <begin position="173"/>
        <end position="197"/>
    </location>
</feature>
<accession>A0AAD5RCZ3</accession>
<reference evidence="12" key="1">
    <citation type="submission" date="2021-06" db="EMBL/GenBank/DDBJ databases">
        <title>Parelaphostrongylus tenuis whole genome reference sequence.</title>
        <authorList>
            <person name="Garwood T.J."/>
            <person name="Larsen P.A."/>
            <person name="Fountain-Jones N.M."/>
            <person name="Garbe J.R."/>
            <person name="Macchietto M.G."/>
            <person name="Kania S.A."/>
            <person name="Gerhold R.W."/>
            <person name="Richards J.E."/>
            <person name="Wolf T.M."/>
        </authorList>
    </citation>
    <scope>NUCLEOTIDE SEQUENCE</scope>
    <source>
        <strain evidence="12">MNPRO001-30</strain>
        <tissue evidence="12">Meninges</tissue>
    </source>
</reference>
<dbReference type="InterPro" id="IPR000649">
    <property type="entry name" value="IF-2B-related"/>
</dbReference>
<comment type="similarity">
    <text evidence="2 10">Belongs to the eIF-2B alpha/beta/delta subunits family.</text>
</comment>
<protein>
    <recommendedName>
        <fullName evidence="7">Translation initiation factor eIF2B subunit alpha</fullName>
    </recommendedName>
    <alternativeName>
        <fullName evidence="8">eIF2B GDP-GTP exchange factor subunit alpha</fullName>
    </alternativeName>
</protein>
<dbReference type="GO" id="GO:0005085">
    <property type="term" value="F:guanyl-nucleotide exchange factor activity"/>
    <property type="evidence" value="ECO:0007669"/>
    <property type="project" value="TreeGrafter"/>
</dbReference>
<comment type="caution">
    <text evidence="12">The sequence shown here is derived from an EMBL/GenBank/DDBJ whole genome shotgun (WGS) entry which is preliminary data.</text>
</comment>
<comment type="function">
    <text evidence="6">Acts as a component of the translation initiation factor 2B (eIF2B) complex, which catalyzes the exchange of GDP for GTP on eukaryotic initiation factor 2 (eIF2) gamma subunit. Its guanine nucleotide exchange factor activity is repressed when bound to eIF2 complex phosphorylated on the alpha subunit, thereby limiting the amount of methionyl-initiator methionine tRNA available to the ribosome and consequently global translation is repressed.</text>
</comment>
<dbReference type="Pfam" id="PF01008">
    <property type="entry name" value="IF-2B"/>
    <property type="match status" value="1"/>
</dbReference>
<evidence type="ECO:0000313" key="12">
    <source>
        <dbReference type="EMBL" id="KAJ1373773.1"/>
    </source>
</evidence>
<evidence type="ECO:0000256" key="3">
    <source>
        <dbReference type="ARBA" id="ARBA00022490"/>
    </source>
</evidence>
<dbReference type="PANTHER" id="PTHR45860:SF1">
    <property type="entry name" value="TRANSLATION INITIATION FACTOR EIF-2B SUBUNIT ALPHA"/>
    <property type="match status" value="1"/>
</dbReference>
<evidence type="ECO:0000313" key="13">
    <source>
        <dbReference type="Proteomes" id="UP001196413"/>
    </source>
</evidence>